<protein>
    <submittedName>
        <fullName evidence="1">Uncharacterized protein</fullName>
    </submittedName>
</protein>
<dbReference type="Proteomes" id="UP000092583">
    <property type="component" value="Unassembled WGS sequence"/>
</dbReference>
<organism evidence="1 2">
    <name type="scientific">Kwoniella mangroviensis CBS 10435</name>
    <dbReference type="NCBI Taxonomy" id="1331196"/>
    <lineage>
        <taxon>Eukaryota</taxon>
        <taxon>Fungi</taxon>
        <taxon>Dikarya</taxon>
        <taxon>Basidiomycota</taxon>
        <taxon>Agaricomycotina</taxon>
        <taxon>Tremellomycetes</taxon>
        <taxon>Tremellales</taxon>
        <taxon>Cryptococcaceae</taxon>
        <taxon>Kwoniella</taxon>
    </lineage>
</organism>
<dbReference type="AlphaFoldDB" id="A0A1B9IUP6"/>
<evidence type="ECO:0000313" key="1">
    <source>
        <dbReference type="EMBL" id="OCF59256.1"/>
    </source>
</evidence>
<gene>
    <name evidence="1" type="ORF">L486_03759</name>
</gene>
<reference evidence="1 2" key="1">
    <citation type="submission" date="2013-07" db="EMBL/GenBank/DDBJ databases">
        <title>The Genome Sequence of Kwoniella mangroviensis CBS10435.</title>
        <authorList>
            <consortium name="The Broad Institute Genome Sequencing Platform"/>
            <person name="Cuomo C."/>
            <person name="Litvintseva A."/>
            <person name="Chen Y."/>
            <person name="Heitman J."/>
            <person name="Sun S."/>
            <person name="Springer D."/>
            <person name="Dromer F."/>
            <person name="Young S.K."/>
            <person name="Zeng Q."/>
            <person name="Gargeya S."/>
            <person name="Fitzgerald M."/>
            <person name="Abouelleil A."/>
            <person name="Alvarado L."/>
            <person name="Berlin A.M."/>
            <person name="Chapman S.B."/>
            <person name="Dewar J."/>
            <person name="Goldberg J."/>
            <person name="Griggs A."/>
            <person name="Gujja S."/>
            <person name="Hansen M."/>
            <person name="Howarth C."/>
            <person name="Imamovic A."/>
            <person name="Larimer J."/>
            <person name="McCowan C."/>
            <person name="Murphy C."/>
            <person name="Pearson M."/>
            <person name="Priest M."/>
            <person name="Roberts A."/>
            <person name="Saif S."/>
            <person name="Shea T."/>
            <person name="Sykes S."/>
            <person name="Wortman J."/>
            <person name="Nusbaum C."/>
            <person name="Birren B."/>
        </authorList>
    </citation>
    <scope>NUCLEOTIDE SEQUENCE [LARGE SCALE GENOMIC DNA]</scope>
    <source>
        <strain evidence="1 2">CBS 10435</strain>
    </source>
</reference>
<dbReference type="EMBL" id="KI669461">
    <property type="protein sequence ID" value="OCF59256.1"/>
    <property type="molecule type" value="Genomic_DNA"/>
</dbReference>
<sequence>MFYSISKKDGTFSYRILDDPIKGETRTKPNVSGKCARGFGNLVKSQIDSFNSCRGDDSGGGSTTGQEENTRGIFDRVISKYSCRLSNLCELHKTSNMNDRNSILDSRTTEHRIPNSVVILVTQDRDGEGNANGGTRSLPEFTSGQYRILGARLYIPPLGDEVRTQSGLEDRIYREQIKRGFDLAHEIYKTSNCLSKDPRIIYSIIDGLTNKQGRFSDCSVVWVNQSSLDEIGFLEEIDGIEDRSEC</sequence>
<proteinExistence type="predicted"/>
<reference evidence="2" key="2">
    <citation type="submission" date="2013-12" db="EMBL/GenBank/DDBJ databases">
        <title>Evolution of pathogenesis and genome organization in the Tremellales.</title>
        <authorList>
            <person name="Cuomo C."/>
            <person name="Litvintseva A."/>
            <person name="Heitman J."/>
            <person name="Chen Y."/>
            <person name="Sun S."/>
            <person name="Springer D."/>
            <person name="Dromer F."/>
            <person name="Young S."/>
            <person name="Zeng Q."/>
            <person name="Chapman S."/>
            <person name="Gujja S."/>
            <person name="Saif S."/>
            <person name="Birren B."/>
        </authorList>
    </citation>
    <scope>NUCLEOTIDE SEQUENCE [LARGE SCALE GENOMIC DNA]</scope>
    <source>
        <strain evidence="2">CBS 10435</strain>
    </source>
</reference>
<keyword evidence="2" id="KW-1185">Reference proteome</keyword>
<name>A0A1B9IUP6_9TREE</name>
<evidence type="ECO:0000313" key="2">
    <source>
        <dbReference type="Proteomes" id="UP000092583"/>
    </source>
</evidence>
<accession>A0A1B9IUP6</accession>